<dbReference type="AlphaFoldDB" id="A0AB39HT39"/>
<proteinExistence type="predicted"/>
<evidence type="ECO:0000313" key="2">
    <source>
        <dbReference type="EMBL" id="XDK33874.1"/>
    </source>
</evidence>
<gene>
    <name evidence="2" type="ORF">AB4Y30_05835</name>
</gene>
<evidence type="ECO:0000259" key="1">
    <source>
        <dbReference type="Pfam" id="PF00326"/>
    </source>
</evidence>
<keyword evidence="2" id="KW-0378">Hydrolase</keyword>
<accession>A0AB39HT39</accession>
<dbReference type="Gene3D" id="3.40.50.1820">
    <property type="entry name" value="alpha/beta hydrolase"/>
    <property type="match status" value="1"/>
</dbReference>
<reference evidence="2" key="1">
    <citation type="submission" date="2024-07" db="EMBL/GenBank/DDBJ databases">
        <title>Halotolerant mesophilic bacterium Ornithinibacillus sp. 4-3, sp. nov., isolated from soil.</title>
        <authorList>
            <person name="Sidarenka A.V."/>
            <person name="Guliayeva D.E."/>
            <person name="Leanovich S.I."/>
            <person name="Hileuskaya K.S."/>
            <person name="Akhremchuk A.E."/>
            <person name="Sikolenko M.A."/>
            <person name="Valentovich L.N."/>
        </authorList>
    </citation>
    <scope>NUCLEOTIDE SEQUENCE</scope>
    <source>
        <strain evidence="2">4-3</strain>
    </source>
</reference>
<dbReference type="GO" id="GO:0008236">
    <property type="term" value="F:serine-type peptidase activity"/>
    <property type="evidence" value="ECO:0007669"/>
    <property type="project" value="InterPro"/>
</dbReference>
<feature type="domain" description="Peptidase S9 prolyl oligopeptidase catalytic" evidence="1">
    <location>
        <begin position="47"/>
        <end position="252"/>
    </location>
</feature>
<dbReference type="InterPro" id="IPR001375">
    <property type="entry name" value="Peptidase_S9_cat"/>
</dbReference>
<dbReference type="InterPro" id="IPR029058">
    <property type="entry name" value="AB_hydrolase_fold"/>
</dbReference>
<dbReference type="EMBL" id="CP162599">
    <property type="protein sequence ID" value="XDK33874.1"/>
    <property type="molecule type" value="Genomic_DNA"/>
</dbReference>
<protein>
    <submittedName>
        <fullName evidence="2">Alpha/beta fold hydrolase</fullName>
    </submittedName>
</protein>
<dbReference type="Pfam" id="PF00326">
    <property type="entry name" value="Peptidase_S9"/>
    <property type="match status" value="1"/>
</dbReference>
<organism evidence="2">
    <name type="scientific">Ornithinibacillus sp. 4-3</name>
    <dbReference type="NCBI Taxonomy" id="3231488"/>
    <lineage>
        <taxon>Bacteria</taxon>
        <taxon>Bacillati</taxon>
        <taxon>Bacillota</taxon>
        <taxon>Bacilli</taxon>
        <taxon>Bacillales</taxon>
        <taxon>Bacillaceae</taxon>
        <taxon>Ornithinibacillus</taxon>
    </lineage>
</organism>
<sequence length="252" mass="29357">MIGIYKEYIHQVPGLVVVQQDKKDEALPLIIYFHGITSAKEHNLPIAYLLAEQGYRVILPDSMLHGERETATDKERQLAFWEIVKQNVKELAEIKNYFEERSLIQDGKIAVSGTSMGGITTAAAMTQYEWIQTAAVLMGTPKLTTFMKQLIEGMKAQDKLQIDEEEMKTIYEETETYDLSMHVNCLQDRPVLFWHGEQDNVVPFNLTYTFYEEVKNQYKTADRIRFLTEKNRGHKVSRYAILETVKWFQKYL</sequence>
<dbReference type="PANTHER" id="PTHR47381">
    <property type="entry name" value="ALPHA/BETA-HYDROLASES SUPERFAMILY PROTEIN"/>
    <property type="match status" value="1"/>
</dbReference>
<dbReference type="GO" id="GO:0006508">
    <property type="term" value="P:proteolysis"/>
    <property type="evidence" value="ECO:0007669"/>
    <property type="project" value="InterPro"/>
</dbReference>
<dbReference type="PANTHER" id="PTHR47381:SF3">
    <property type="entry name" value="ALPHA_BETA-HYDROLASES SUPERFAMILY PROTEIN"/>
    <property type="match status" value="1"/>
</dbReference>
<dbReference type="SUPFAM" id="SSF53474">
    <property type="entry name" value="alpha/beta-Hydrolases"/>
    <property type="match status" value="1"/>
</dbReference>
<dbReference type="RefSeq" id="WP_368654552.1">
    <property type="nucleotide sequence ID" value="NZ_CP162599.1"/>
</dbReference>
<name>A0AB39HT39_9BACI</name>